<gene>
    <name evidence="2" type="ORF">CEP51_015636</name>
</gene>
<organism evidence="2 3">
    <name type="scientific">Fusarium floridanum</name>
    <dbReference type="NCBI Taxonomy" id="1325733"/>
    <lineage>
        <taxon>Eukaryota</taxon>
        <taxon>Fungi</taxon>
        <taxon>Dikarya</taxon>
        <taxon>Ascomycota</taxon>
        <taxon>Pezizomycotina</taxon>
        <taxon>Sordariomycetes</taxon>
        <taxon>Hypocreomycetidae</taxon>
        <taxon>Hypocreales</taxon>
        <taxon>Nectriaceae</taxon>
        <taxon>Fusarium</taxon>
        <taxon>Fusarium solani species complex</taxon>
    </lineage>
</organism>
<evidence type="ECO:0000256" key="1">
    <source>
        <dbReference type="SAM" id="MobiDB-lite"/>
    </source>
</evidence>
<protein>
    <submittedName>
        <fullName evidence="2">Uncharacterized protein</fullName>
    </submittedName>
</protein>
<feature type="region of interest" description="Disordered" evidence="1">
    <location>
        <begin position="239"/>
        <end position="267"/>
    </location>
</feature>
<feature type="region of interest" description="Disordered" evidence="1">
    <location>
        <begin position="309"/>
        <end position="373"/>
    </location>
</feature>
<feature type="region of interest" description="Disordered" evidence="1">
    <location>
        <begin position="394"/>
        <end position="426"/>
    </location>
</feature>
<evidence type="ECO:0000313" key="2">
    <source>
        <dbReference type="EMBL" id="RSL48402.1"/>
    </source>
</evidence>
<evidence type="ECO:0000313" key="3">
    <source>
        <dbReference type="Proteomes" id="UP000287972"/>
    </source>
</evidence>
<feature type="compositionally biased region" description="Basic and acidic residues" evidence="1">
    <location>
        <begin position="464"/>
        <end position="483"/>
    </location>
</feature>
<keyword evidence="3" id="KW-1185">Reference proteome</keyword>
<feature type="compositionally biased region" description="Low complexity" evidence="1">
    <location>
        <begin position="334"/>
        <end position="350"/>
    </location>
</feature>
<name>A0A428P5T3_9HYPO</name>
<feature type="compositionally biased region" description="Polar residues" evidence="1">
    <location>
        <begin position="309"/>
        <end position="327"/>
    </location>
</feature>
<feature type="region of interest" description="Disordered" evidence="1">
    <location>
        <begin position="88"/>
        <end position="211"/>
    </location>
</feature>
<dbReference type="AlphaFoldDB" id="A0A428P5T3"/>
<proteinExistence type="predicted"/>
<reference evidence="2 3" key="1">
    <citation type="submission" date="2017-06" db="EMBL/GenBank/DDBJ databases">
        <title>Comparative genomic analysis of Ambrosia Fusariam Clade fungi.</title>
        <authorList>
            <person name="Stajich J.E."/>
            <person name="Carrillo J."/>
            <person name="Kijimoto T."/>
            <person name="Eskalen A."/>
            <person name="O'Donnell K."/>
            <person name="Kasson M."/>
        </authorList>
    </citation>
    <scope>NUCLEOTIDE SEQUENCE [LARGE SCALE GENOMIC DNA]</scope>
    <source>
        <strain evidence="2 3">NRRL62606</strain>
    </source>
</reference>
<dbReference type="EMBL" id="NKCL01000880">
    <property type="protein sequence ID" value="RSL48402.1"/>
    <property type="molecule type" value="Genomic_DNA"/>
</dbReference>
<dbReference type="Proteomes" id="UP000287972">
    <property type="component" value="Unassembled WGS sequence"/>
</dbReference>
<feature type="compositionally biased region" description="Polar residues" evidence="1">
    <location>
        <begin position="395"/>
        <end position="406"/>
    </location>
</feature>
<feature type="compositionally biased region" description="Basic and acidic residues" evidence="1">
    <location>
        <begin position="167"/>
        <end position="194"/>
    </location>
</feature>
<accession>A0A428P5T3</accession>
<sequence>MDHGLRARQALRFIQSEHVSKTDESYKTIHDIDPGFYRLRALANSTSEVPDEQKWDIGWETQKGRFQGWTKVHLKKWLGNDMSPALQSQAKMLKKQDEDATALSTNVVPGQKATDDETTKALMPEDNPDGETVTINDKATDVHSETGESDAVQPSYISPPLLGGPSKPEDHSPPPHPSTKDHGLLDSKPNDLKKPKPLVPQSIRASPSPTPVGFAPGVSTCFSPGKASTNPASIVHKAQTPEPSLTRPPSQLGVKAPARSSMGVLGDASGQDTKKNLFGASIAPFGDITTGIQPQGLFSTPMASSSIQSWTPMVTKSPNERTPSSAAPKTPAQAPTHPLTLTTEPTTFATGHGKLTTSSPAGEKAPEQPSITAFSTFDPSWMGAKLFNAIPSAANFFSGSPSTPKTTPGHAKVPTGGESSAQGQARCEYVSQLEEGQSSKLTLANLSLHEASPEGASRPKSNKPPKEWYEWYKNRHMDRKDHH</sequence>
<feature type="region of interest" description="Disordered" evidence="1">
    <location>
        <begin position="445"/>
        <end position="483"/>
    </location>
</feature>
<comment type="caution">
    <text evidence="2">The sequence shown here is derived from an EMBL/GenBank/DDBJ whole genome shotgun (WGS) entry which is preliminary data.</text>
</comment>